<reference evidence="1 2" key="1">
    <citation type="journal article" date="2015" name="Infect. Genet. Evol.">
        <title>Genomic sequences of six botulinum neurotoxin-producing strains representing three clostridial species illustrate the mobility and diversity of botulinum neurotoxin genes.</title>
        <authorList>
            <person name="Smith T.J."/>
            <person name="Hill K.K."/>
            <person name="Xie G."/>
            <person name="Foley B.T."/>
            <person name="Williamson C.H."/>
            <person name="Foster J.T."/>
            <person name="Johnson S.L."/>
            <person name="Chertkov O."/>
            <person name="Teshima H."/>
            <person name="Gibbons H.S."/>
            <person name="Johnsky L.A."/>
            <person name="Karavis M.A."/>
            <person name="Smith L.A."/>
        </authorList>
    </citation>
    <scope>NUCLEOTIDE SEQUENCE [LARGE SCALE GENOMIC DNA]</scope>
    <source>
        <strain evidence="1">Sullivan</strain>
        <plasmid evidence="2">Plasmid pCBJ</plasmid>
    </source>
</reference>
<evidence type="ECO:0000313" key="1">
    <source>
        <dbReference type="EMBL" id="AIY85275.1"/>
    </source>
</evidence>
<proteinExistence type="predicted"/>
<evidence type="ECO:0000313" key="2">
    <source>
        <dbReference type="Proteomes" id="UP000030635"/>
    </source>
</evidence>
<gene>
    <name evidence="1" type="ORF">U729_3118</name>
</gene>
<dbReference type="AlphaFoldDB" id="A0A0A7G2L8"/>
<dbReference type="HOGENOM" id="CLU_3151128_0_0_9"/>
<organism evidence="1 2">
    <name type="scientific">Clostridium baratii str. Sullivan</name>
    <dbReference type="NCBI Taxonomy" id="1415775"/>
    <lineage>
        <taxon>Bacteria</taxon>
        <taxon>Bacillati</taxon>
        <taxon>Bacillota</taxon>
        <taxon>Clostridia</taxon>
        <taxon>Eubacteriales</taxon>
        <taxon>Clostridiaceae</taxon>
        <taxon>Clostridium</taxon>
    </lineage>
</organism>
<geneLocation type="plasmid" evidence="1 2">
    <name>pCBJ</name>
</geneLocation>
<sequence>MIIKGSNLNFRKQCSSCVNHKKEYDKKPCSECIKIIGDSFIFFNFKSN</sequence>
<keyword evidence="2" id="KW-1185">Reference proteome</keyword>
<protein>
    <submittedName>
        <fullName evidence="1">Uncharacterized protein</fullName>
    </submittedName>
</protein>
<dbReference type="KEGG" id="cbv:U729_3118"/>
<dbReference type="OrthoDB" id="9972007at2"/>
<dbReference type="RefSeq" id="WP_158380633.1">
    <property type="nucleotide sequence ID" value="NZ_CP006906.1"/>
</dbReference>
<dbReference type="Proteomes" id="UP000030635">
    <property type="component" value="Plasmid pCBJ"/>
</dbReference>
<dbReference type="EMBL" id="CP006906">
    <property type="protein sequence ID" value="AIY85275.1"/>
    <property type="molecule type" value="Genomic_DNA"/>
</dbReference>
<name>A0A0A7G2L8_9CLOT</name>
<accession>A0A0A7G2L8</accession>
<keyword evidence="1" id="KW-0614">Plasmid</keyword>